<evidence type="ECO:0000313" key="2">
    <source>
        <dbReference type="EMBL" id="KAF4242904.1"/>
    </source>
</evidence>
<evidence type="ECO:0000256" key="1">
    <source>
        <dbReference type="SAM" id="SignalP"/>
    </source>
</evidence>
<reference evidence="2" key="1">
    <citation type="journal article" date="2020" name="bioRxiv">
        <title>Genomic and phenotypic heterogeneity of clinical isolates of the human pathogens Aspergillus fumigatus, Aspergillus lentulus and Aspergillus fumigatiaffinis.</title>
        <authorList>
            <person name="dos Santos R.A.C."/>
            <person name="Steenwyk J.L."/>
            <person name="Rivero-Menendez O."/>
            <person name="Mead M.E."/>
            <person name="Silva L.P."/>
            <person name="Bastos R.W."/>
            <person name="Alastruey-Izquierdo A."/>
            <person name="Goldman G.H."/>
            <person name="Rokas A."/>
        </authorList>
    </citation>
    <scope>NUCLEOTIDE SEQUENCE</scope>
    <source>
        <strain evidence="2">CNM-CM6805</strain>
    </source>
</reference>
<dbReference type="AlphaFoldDB" id="A0A8H4HG67"/>
<evidence type="ECO:0000313" key="3">
    <source>
        <dbReference type="Proteomes" id="UP000653565"/>
    </source>
</evidence>
<gene>
    <name evidence="2" type="ORF">CNMCM6805_002012</name>
</gene>
<dbReference type="Proteomes" id="UP000653565">
    <property type="component" value="Unassembled WGS sequence"/>
</dbReference>
<feature type="signal peptide" evidence="1">
    <location>
        <begin position="1"/>
        <end position="20"/>
    </location>
</feature>
<comment type="caution">
    <text evidence="2">The sequence shown here is derived from an EMBL/GenBank/DDBJ whole genome shotgun (WGS) entry which is preliminary data.</text>
</comment>
<feature type="chain" id="PRO_5034307919" evidence="1">
    <location>
        <begin position="21"/>
        <end position="94"/>
    </location>
</feature>
<dbReference type="EMBL" id="JAAAPX010000014">
    <property type="protein sequence ID" value="KAF4242904.1"/>
    <property type="molecule type" value="Genomic_DNA"/>
</dbReference>
<sequence>MEIQAFILSLLLLAITIANAEQDFASICPSLHKQQKTIDADIILTYHCDSYAYEYDAQSIEKRIPPMNALDIACRPMDVLAAFGFQAEDLLDFL</sequence>
<keyword evidence="3" id="KW-1185">Reference proteome</keyword>
<proteinExistence type="predicted"/>
<name>A0A8H4HG67_9EURO</name>
<reference evidence="2" key="2">
    <citation type="submission" date="2020-04" db="EMBL/GenBank/DDBJ databases">
        <authorList>
            <person name="Santos R.A.C."/>
            <person name="Steenwyk J.L."/>
            <person name="Rivero-Menendez O."/>
            <person name="Mead M.E."/>
            <person name="Silva L.P."/>
            <person name="Bastos R.W."/>
            <person name="Alastruey-Izquierdo A."/>
            <person name="Goldman G.H."/>
            <person name="Rokas A."/>
        </authorList>
    </citation>
    <scope>NUCLEOTIDE SEQUENCE</scope>
    <source>
        <strain evidence="2">CNM-CM6805</strain>
    </source>
</reference>
<organism evidence="2 3">
    <name type="scientific">Aspergillus fumigatiaffinis</name>
    <dbReference type="NCBI Taxonomy" id="340414"/>
    <lineage>
        <taxon>Eukaryota</taxon>
        <taxon>Fungi</taxon>
        <taxon>Dikarya</taxon>
        <taxon>Ascomycota</taxon>
        <taxon>Pezizomycotina</taxon>
        <taxon>Eurotiomycetes</taxon>
        <taxon>Eurotiomycetidae</taxon>
        <taxon>Eurotiales</taxon>
        <taxon>Aspergillaceae</taxon>
        <taxon>Aspergillus</taxon>
        <taxon>Aspergillus subgen. Fumigati</taxon>
    </lineage>
</organism>
<accession>A0A8H4HG67</accession>
<protein>
    <submittedName>
        <fullName evidence="2">Uncharacterized protein</fullName>
    </submittedName>
</protein>
<keyword evidence="1" id="KW-0732">Signal</keyword>